<protein>
    <recommendedName>
        <fullName evidence="2">Aminoglycoside phosphotransferase domain-containing protein</fullName>
    </recommendedName>
</protein>
<proteinExistence type="predicted"/>
<evidence type="ECO:0000259" key="2">
    <source>
        <dbReference type="Pfam" id="PF01636"/>
    </source>
</evidence>
<dbReference type="PANTHER" id="PTHR21310:SF55">
    <property type="entry name" value="AMINOGLYCOSIDE PHOSPHOTRANSFERASE DOMAIN-CONTAINING PROTEIN"/>
    <property type="match status" value="1"/>
</dbReference>
<dbReference type="InterPro" id="IPR011009">
    <property type="entry name" value="Kinase-like_dom_sf"/>
</dbReference>
<feature type="region of interest" description="Disordered" evidence="1">
    <location>
        <begin position="1"/>
        <end position="27"/>
    </location>
</feature>
<dbReference type="OrthoDB" id="8300194at2759"/>
<dbReference type="Gene3D" id="3.90.1200.10">
    <property type="match status" value="1"/>
</dbReference>
<organism evidence="3 4">
    <name type="scientific">Lachnellula occidentalis</name>
    <dbReference type="NCBI Taxonomy" id="215460"/>
    <lineage>
        <taxon>Eukaryota</taxon>
        <taxon>Fungi</taxon>
        <taxon>Dikarya</taxon>
        <taxon>Ascomycota</taxon>
        <taxon>Pezizomycotina</taxon>
        <taxon>Leotiomycetes</taxon>
        <taxon>Helotiales</taxon>
        <taxon>Lachnaceae</taxon>
        <taxon>Lachnellula</taxon>
    </lineage>
</organism>
<gene>
    <name evidence="3" type="ORF">LOCC1_G006995</name>
</gene>
<dbReference type="AlphaFoldDB" id="A0A8H8RXP1"/>
<dbReference type="SUPFAM" id="SSF56112">
    <property type="entry name" value="Protein kinase-like (PK-like)"/>
    <property type="match status" value="1"/>
</dbReference>
<dbReference type="PANTHER" id="PTHR21310">
    <property type="entry name" value="AMINOGLYCOSIDE PHOSPHOTRANSFERASE-RELATED-RELATED"/>
    <property type="match status" value="1"/>
</dbReference>
<dbReference type="Pfam" id="PF01636">
    <property type="entry name" value="APH"/>
    <property type="match status" value="1"/>
</dbReference>
<dbReference type="Proteomes" id="UP000443090">
    <property type="component" value="Unassembled WGS sequence"/>
</dbReference>
<evidence type="ECO:0000313" key="3">
    <source>
        <dbReference type="EMBL" id="TVY42572.1"/>
    </source>
</evidence>
<keyword evidence="4" id="KW-1185">Reference proteome</keyword>
<reference evidence="3 4" key="1">
    <citation type="submission" date="2018-05" db="EMBL/GenBank/DDBJ databases">
        <title>Genome sequencing and assembly of the regulated plant pathogen Lachnellula willkommii and related sister species for the development of diagnostic species identification markers.</title>
        <authorList>
            <person name="Giroux E."/>
            <person name="Bilodeau G."/>
        </authorList>
    </citation>
    <scope>NUCLEOTIDE SEQUENCE [LARGE SCALE GENOMIC DNA]</scope>
    <source>
        <strain evidence="3 4">CBS 160.35</strain>
    </source>
</reference>
<accession>A0A8H8RXP1</accession>
<name>A0A8H8RXP1_9HELO</name>
<feature type="domain" description="Aminoglycoside phosphotransferase" evidence="2">
    <location>
        <begin position="128"/>
        <end position="296"/>
    </location>
</feature>
<dbReference type="InterPro" id="IPR002575">
    <property type="entry name" value="Aminoglycoside_PTrfase"/>
</dbReference>
<evidence type="ECO:0000313" key="4">
    <source>
        <dbReference type="Proteomes" id="UP000443090"/>
    </source>
</evidence>
<comment type="caution">
    <text evidence="3">The sequence shown here is derived from an EMBL/GenBank/DDBJ whole genome shotgun (WGS) entry which is preliminary data.</text>
</comment>
<sequence>MKLSKLMPWREGNPSETPLSETPKAKTPQELADLDYANLRPSDLPYPVPYYAGATIDLPRSSSLYRAKSWRTFHLRASAYASAYIAGMFHYSPTPMIPRKTILIRAPFPMVMKYGTDIQLPKRPPFHRGMQFILMEFVRGKRLADVWGKTTPAGREILLKQLEEHFTELRNIPHPRPEAICSVDIGPLFDRRIDRHGRGFGPFATEKDFNNFLRCGVTDTNQLIPVAGRFGNEEAREEVSTMIAIQDRGNHKICFTHGDAHSRNFLVKGQNIVAWIDFEMGGFYPEHWEYTTAMTTGNDEFYDDSWWKQELKKILKEYPEELQGEVVRQDRLDWRVREVLPRGLDFPE</sequence>
<dbReference type="InterPro" id="IPR051678">
    <property type="entry name" value="AGP_Transferase"/>
</dbReference>
<dbReference type="EMBL" id="QGMI01000321">
    <property type="protein sequence ID" value="TVY42572.1"/>
    <property type="molecule type" value="Genomic_DNA"/>
</dbReference>
<evidence type="ECO:0000256" key="1">
    <source>
        <dbReference type="SAM" id="MobiDB-lite"/>
    </source>
</evidence>